<name>A0ABP5XK39_9ACTN</name>
<evidence type="ECO:0000313" key="3">
    <source>
        <dbReference type="Proteomes" id="UP001501231"/>
    </source>
</evidence>
<proteinExistence type="predicted"/>
<dbReference type="RefSeq" id="WP_344596914.1">
    <property type="nucleotide sequence ID" value="NZ_BAAARW010000039.1"/>
</dbReference>
<keyword evidence="3" id="KW-1185">Reference proteome</keyword>
<dbReference type="Proteomes" id="UP001501231">
    <property type="component" value="Unassembled WGS sequence"/>
</dbReference>
<reference evidence="3" key="1">
    <citation type="journal article" date="2019" name="Int. J. Syst. Evol. Microbiol.">
        <title>The Global Catalogue of Microorganisms (GCM) 10K type strain sequencing project: providing services to taxonomists for standard genome sequencing and annotation.</title>
        <authorList>
            <consortium name="The Broad Institute Genomics Platform"/>
            <consortium name="The Broad Institute Genome Sequencing Center for Infectious Disease"/>
            <person name="Wu L."/>
            <person name="Ma J."/>
        </authorList>
    </citation>
    <scope>NUCLEOTIDE SEQUENCE [LARGE SCALE GENOMIC DNA]</scope>
    <source>
        <strain evidence="3">JCM 3325</strain>
    </source>
</reference>
<dbReference type="EMBL" id="BAAARW010000039">
    <property type="protein sequence ID" value="GAA2452503.1"/>
    <property type="molecule type" value="Genomic_DNA"/>
</dbReference>
<feature type="transmembrane region" description="Helical" evidence="1">
    <location>
        <begin position="70"/>
        <end position="90"/>
    </location>
</feature>
<comment type="caution">
    <text evidence="2">The sequence shown here is derived from an EMBL/GenBank/DDBJ whole genome shotgun (WGS) entry which is preliminary data.</text>
</comment>
<feature type="transmembrane region" description="Helical" evidence="1">
    <location>
        <begin position="38"/>
        <end position="58"/>
    </location>
</feature>
<keyword evidence="1" id="KW-0812">Transmembrane</keyword>
<feature type="transmembrane region" description="Helical" evidence="1">
    <location>
        <begin position="231"/>
        <end position="253"/>
    </location>
</feature>
<feature type="transmembrane region" description="Helical" evidence="1">
    <location>
        <begin position="111"/>
        <end position="136"/>
    </location>
</feature>
<organism evidence="2 3">
    <name type="scientific">Actinomadura vinacea</name>
    <dbReference type="NCBI Taxonomy" id="115336"/>
    <lineage>
        <taxon>Bacteria</taxon>
        <taxon>Bacillati</taxon>
        <taxon>Actinomycetota</taxon>
        <taxon>Actinomycetes</taxon>
        <taxon>Streptosporangiales</taxon>
        <taxon>Thermomonosporaceae</taxon>
        <taxon>Actinomadura</taxon>
    </lineage>
</organism>
<feature type="transmembrane region" description="Helical" evidence="1">
    <location>
        <begin position="156"/>
        <end position="175"/>
    </location>
</feature>
<protein>
    <recommendedName>
        <fullName evidence="4">ABC transporter permease</fullName>
    </recommendedName>
</protein>
<feature type="transmembrane region" description="Helical" evidence="1">
    <location>
        <begin position="182"/>
        <end position="198"/>
    </location>
</feature>
<gene>
    <name evidence="2" type="ORF">GCM10010191_83520</name>
</gene>
<accession>A0ABP5XK39</accession>
<evidence type="ECO:0000256" key="1">
    <source>
        <dbReference type="SAM" id="Phobius"/>
    </source>
</evidence>
<keyword evidence="1" id="KW-1133">Transmembrane helix</keyword>
<keyword evidence="1" id="KW-0472">Membrane</keyword>
<evidence type="ECO:0000313" key="2">
    <source>
        <dbReference type="EMBL" id="GAA2452503.1"/>
    </source>
</evidence>
<sequence>MTATMAPAAVLADPPRPSLGRLTVVELRKMTDTRSGRWILIVIALFTPALMPVIIFSMPAEDQTVREMFVASQAAVSILLPVLGILSVTAEWSQRTALTTFALVPGRERVAAAKLLGGVILAASFVAIGVVTAVTARGVGGLLGRSEGSWSLPPALVGQALLYSTILVVIGAAFGMALMQPALAIVLYFLLPTLWAMLGEMVEKLKKPAGWLDTDKTLAALNETGVTAGEWARVGTSVAVWMLVPLVIGLVRLSRREVR</sequence>
<evidence type="ECO:0008006" key="4">
    <source>
        <dbReference type="Google" id="ProtNLM"/>
    </source>
</evidence>